<dbReference type="PROSITE" id="PS51104">
    <property type="entry name" value="PTS_EIIC_TYPE_2"/>
    <property type="match status" value="1"/>
</dbReference>
<comment type="subcellular location">
    <subcellularLocation>
        <location evidence="1">Cell membrane</location>
        <topology evidence="1">Multi-pass membrane protein</topology>
    </subcellularLocation>
</comment>
<gene>
    <name evidence="12" type="ORF">DXB93_16165</name>
    <name evidence="11" type="ORF">PM738_19515</name>
</gene>
<feature type="transmembrane region" description="Helical" evidence="9">
    <location>
        <begin position="259"/>
        <end position="277"/>
    </location>
</feature>
<dbReference type="AlphaFoldDB" id="A0A3E3E9R4"/>
<proteinExistence type="predicted"/>
<evidence type="ECO:0000256" key="1">
    <source>
        <dbReference type="ARBA" id="ARBA00004651"/>
    </source>
</evidence>
<evidence type="ECO:0000256" key="3">
    <source>
        <dbReference type="ARBA" id="ARBA00022475"/>
    </source>
</evidence>
<evidence type="ECO:0000256" key="2">
    <source>
        <dbReference type="ARBA" id="ARBA00022448"/>
    </source>
</evidence>
<keyword evidence="7 9" id="KW-1133">Transmembrane helix</keyword>
<evidence type="ECO:0000256" key="7">
    <source>
        <dbReference type="ARBA" id="ARBA00022989"/>
    </source>
</evidence>
<keyword evidence="4" id="KW-0762">Sugar transport</keyword>
<keyword evidence="2" id="KW-0813">Transport</keyword>
<keyword evidence="5" id="KW-0598">Phosphotransferase system</keyword>
<dbReference type="Pfam" id="PF03611">
    <property type="entry name" value="EIIC-GAT"/>
    <property type="match status" value="1"/>
</dbReference>
<feature type="transmembrane region" description="Helical" evidence="9">
    <location>
        <begin position="329"/>
        <end position="349"/>
    </location>
</feature>
<feature type="transmembrane region" description="Helical" evidence="9">
    <location>
        <begin position="36"/>
        <end position="58"/>
    </location>
</feature>
<dbReference type="Proteomes" id="UP001211987">
    <property type="component" value="Unassembled WGS sequence"/>
</dbReference>
<comment type="caution">
    <text evidence="12">The sequence shown here is derived from an EMBL/GenBank/DDBJ whole genome shotgun (WGS) entry which is preliminary data.</text>
</comment>
<feature type="transmembrane region" description="Helical" evidence="9">
    <location>
        <begin position="361"/>
        <end position="385"/>
    </location>
</feature>
<feature type="transmembrane region" description="Helical" evidence="9">
    <location>
        <begin position="405"/>
        <end position="433"/>
    </location>
</feature>
<feature type="transmembrane region" description="Helical" evidence="9">
    <location>
        <begin position="218"/>
        <end position="239"/>
    </location>
</feature>
<dbReference type="InterPro" id="IPR013853">
    <property type="entry name" value="EIIC-GAT"/>
</dbReference>
<dbReference type="EMBL" id="JAQLKE010000068">
    <property type="protein sequence ID" value="MDB7085969.1"/>
    <property type="molecule type" value="Genomic_DNA"/>
</dbReference>
<feature type="transmembrane region" description="Helical" evidence="9">
    <location>
        <begin position="134"/>
        <end position="160"/>
    </location>
</feature>
<keyword evidence="3" id="KW-1003">Cell membrane</keyword>
<accession>A0A3E3E9R4</accession>
<evidence type="ECO:0000256" key="4">
    <source>
        <dbReference type="ARBA" id="ARBA00022597"/>
    </source>
</evidence>
<dbReference type="Proteomes" id="UP000261032">
    <property type="component" value="Unassembled WGS sequence"/>
</dbReference>
<protein>
    <submittedName>
        <fullName evidence="12">PTS galactitol transporter subunit IIC</fullName>
    </submittedName>
</protein>
<dbReference type="PANTHER" id="PTHR37324:SF2">
    <property type="entry name" value="PTS SYSTEM GALACTITOL-SPECIFIC EIIC COMPONENT"/>
    <property type="match status" value="1"/>
</dbReference>
<keyword evidence="8 9" id="KW-0472">Membrane</keyword>
<feature type="transmembrane region" description="Helical" evidence="9">
    <location>
        <begin position="89"/>
        <end position="113"/>
    </location>
</feature>
<dbReference type="GO" id="GO:0005886">
    <property type="term" value="C:plasma membrane"/>
    <property type="evidence" value="ECO:0007669"/>
    <property type="project" value="UniProtKB-SubCell"/>
</dbReference>
<dbReference type="InterPro" id="IPR013014">
    <property type="entry name" value="PTS_EIIC_2"/>
</dbReference>
<evidence type="ECO:0000259" key="10">
    <source>
        <dbReference type="PROSITE" id="PS51104"/>
    </source>
</evidence>
<dbReference type="GO" id="GO:0015577">
    <property type="term" value="F:galactitol transmembrane transporter activity"/>
    <property type="evidence" value="ECO:0007669"/>
    <property type="project" value="InterPro"/>
</dbReference>
<evidence type="ECO:0000256" key="9">
    <source>
        <dbReference type="SAM" id="Phobius"/>
    </source>
</evidence>
<feature type="transmembrane region" description="Helical" evidence="9">
    <location>
        <begin position="172"/>
        <end position="198"/>
    </location>
</feature>
<evidence type="ECO:0000313" key="13">
    <source>
        <dbReference type="Proteomes" id="UP000261032"/>
    </source>
</evidence>
<feature type="transmembrane region" description="Helical" evidence="9">
    <location>
        <begin position="298"/>
        <end position="323"/>
    </location>
</feature>
<reference evidence="12 13" key="1">
    <citation type="submission" date="2018-08" db="EMBL/GenBank/DDBJ databases">
        <title>A genome reference for cultivated species of the human gut microbiota.</title>
        <authorList>
            <person name="Zou Y."/>
            <person name="Xue W."/>
            <person name="Luo G."/>
        </authorList>
    </citation>
    <scope>NUCLEOTIDE SEQUENCE [LARGE SCALE GENOMIC DNA]</scope>
    <source>
        <strain evidence="12 13">OM06-4</strain>
    </source>
</reference>
<reference evidence="11" key="2">
    <citation type="submission" date="2023-01" db="EMBL/GenBank/DDBJ databases">
        <title>Human gut microbiome strain richness.</title>
        <authorList>
            <person name="Chen-Liaw A."/>
        </authorList>
    </citation>
    <scope>NUCLEOTIDE SEQUENCE</scope>
    <source>
        <strain evidence="11">1001217st2_G6_1001217B_191108</strain>
    </source>
</reference>
<evidence type="ECO:0000313" key="12">
    <source>
        <dbReference type="EMBL" id="RGD79304.1"/>
    </source>
</evidence>
<dbReference type="RefSeq" id="WP_008791021.1">
    <property type="nucleotide sequence ID" value="NZ_BAABXX010000001.1"/>
</dbReference>
<feature type="transmembrane region" description="Helical" evidence="9">
    <location>
        <begin position="6"/>
        <end position="29"/>
    </location>
</feature>
<evidence type="ECO:0000256" key="6">
    <source>
        <dbReference type="ARBA" id="ARBA00022692"/>
    </source>
</evidence>
<name>A0A3E3E9R4_9FIRM</name>
<evidence type="ECO:0000313" key="11">
    <source>
        <dbReference type="EMBL" id="MDB7085969.1"/>
    </source>
</evidence>
<evidence type="ECO:0000256" key="8">
    <source>
        <dbReference type="ARBA" id="ARBA00023136"/>
    </source>
</evidence>
<dbReference type="PIRSF" id="PIRSF006304">
    <property type="entry name" value="GatC"/>
    <property type="match status" value="1"/>
</dbReference>
<dbReference type="InterPro" id="IPR004703">
    <property type="entry name" value="PTS_sugar-sp_permease"/>
</dbReference>
<dbReference type="PANTHER" id="PTHR37324">
    <property type="entry name" value="PTS SYSTEM GALACTITOL-SPECIFIC EIIC COMPONENT"/>
    <property type="match status" value="1"/>
</dbReference>
<evidence type="ECO:0000256" key="5">
    <source>
        <dbReference type="ARBA" id="ARBA00022683"/>
    </source>
</evidence>
<sequence length="441" mass="46771">MIETFMNIFMSLGSSVFIPAIIIILGLILKMKPGKAIVAGLTIGIGFIGLSMVTGVMTDALGPAIELMVEKYGLSLSIMDLGSGTAGPVAFSTTMGIVIIPIAFAINIVLVYLGLTKTFNVDVWNLWQPALIGIMVWGITDSFLIGVLSMIPAFLIELILADLATPFMTDFYGFPGMTCTHIMANAGLVLAVPLNWLFDKIPGLNKIEVNPEKIQEKFGVIGDPIIIGFVIGLIIGALAGYEVPKMLTLGVQMAAVLKIMPKMVSLFMEGLTPVADATKEFTAKYMGGREVNIGMDAALVVGNSSVMSTALLMIPITLLIGVILPGNKVLPFGDLPTLVFALALMVAGFRGNVFRSVLGCSIYTITMLYAATYLAPALTTAYHIAGYEIGSGMISYVSAGLWPNALLVFVANILSVPGLLILTAVALGVLYYVNKIRKAQA</sequence>
<keyword evidence="6 9" id="KW-0812">Transmembrane</keyword>
<dbReference type="EMBL" id="QUSL01000037">
    <property type="protein sequence ID" value="RGD79304.1"/>
    <property type="molecule type" value="Genomic_DNA"/>
</dbReference>
<dbReference type="GO" id="GO:0009401">
    <property type="term" value="P:phosphoenolpyruvate-dependent sugar phosphotransferase system"/>
    <property type="evidence" value="ECO:0007669"/>
    <property type="project" value="UniProtKB-KW"/>
</dbReference>
<organism evidence="12 13">
    <name type="scientific">Thomasclavelia ramosa</name>
    <dbReference type="NCBI Taxonomy" id="1547"/>
    <lineage>
        <taxon>Bacteria</taxon>
        <taxon>Bacillati</taxon>
        <taxon>Bacillota</taxon>
        <taxon>Erysipelotrichia</taxon>
        <taxon>Erysipelotrichales</taxon>
        <taxon>Coprobacillaceae</taxon>
        <taxon>Thomasclavelia</taxon>
    </lineage>
</organism>
<feature type="domain" description="PTS EIIC type-2" evidence="10">
    <location>
        <begin position="6"/>
        <end position="439"/>
    </location>
</feature>